<dbReference type="RefSeq" id="WP_042927296.1">
    <property type="nucleotide sequence ID" value="NZ_CABGYQ010000017.1"/>
</dbReference>
<proteinExistence type="predicted"/>
<protein>
    <submittedName>
        <fullName evidence="2">Uncharacterized protein</fullName>
    </submittedName>
</protein>
<organism evidence="2 3">
    <name type="scientific">Klebsiella grimontii</name>
    <dbReference type="NCBI Taxonomy" id="2058152"/>
    <lineage>
        <taxon>Bacteria</taxon>
        <taxon>Pseudomonadati</taxon>
        <taxon>Pseudomonadota</taxon>
        <taxon>Gammaproteobacteria</taxon>
        <taxon>Enterobacterales</taxon>
        <taxon>Enterobacteriaceae</taxon>
        <taxon>Klebsiella/Raoultella group</taxon>
        <taxon>Klebsiella</taxon>
    </lineage>
</organism>
<dbReference type="AlphaFoldDB" id="A0A285B9G0"/>
<feature type="transmembrane region" description="Helical" evidence="1">
    <location>
        <begin position="57"/>
        <end position="85"/>
    </location>
</feature>
<dbReference type="Proteomes" id="UP000220639">
    <property type="component" value="Unassembled WGS sequence"/>
</dbReference>
<keyword evidence="1" id="KW-0812">Transmembrane</keyword>
<keyword evidence="1" id="KW-0472">Membrane</keyword>
<name>A0A285B9G0_9ENTR</name>
<keyword evidence="1" id="KW-1133">Transmembrane helix</keyword>
<evidence type="ECO:0000313" key="3">
    <source>
        <dbReference type="Proteomes" id="UP000220639"/>
    </source>
</evidence>
<gene>
    <name evidence="2" type="ORF">KOSB73_350090</name>
</gene>
<evidence type="ECO:0000256" key="1">
    <source>
        <dbReference type="SAM" id="Phobius"/>
    </source>
</evidence>
<accession>A0A285B9G0</accession>
<dbReference type="EMBL" id="FZTC01000029">
    <property type="protein sequence ID" value="SNU37393.1"/>
    <property type="molecule type" value="Genomic_DNA"/>
</dbReference>
<evidence type="ECO:0000313" key="2">
    <source>
        <dbReference type="EMBL" id="SNU37393.1"/>
    </source>
</evidence>
<sequence>MIAKIRRGSMNAEGDLKKLTKLKMKKLWWIIFTCLRIEDNTPPPLWAATVVAPMLLSLFLFCLTRSGLIALISWGVGVIVVICFYRYLMLPKTWAGILDRQLLEYIEKYNGRDNEDFFTGTNDVPLENLINDGEASVNNIKHWCHDERWDLRMRMLNEFGIKPEQKADVVVNLKSFSGTKD</sequence>
<reference evidence="3" key="1">
    <citation type="submission" date="2017-08" db="EMBL/GenBank/DDBJ databases">
        <authorList>
            <person name="Brisse S."/>
        </authorList>
    </citation>
    <scope>NUCLEOTIDE SEQUENCE [LARGE SCALE GENOMIC DNA]</scope>
    <source>
        <strain evidence="3">06D021</strain>
    </source>
</reference>